<keyword evidence="2" id="KW-0511">Multifunctional enzyme</keyword>
<feature type="region of interest" description="Disordered" evidence="3">
    <location>
        <begin position="55"/>
        <end position="81"/>
    </location>
</feature>
<dbReference type="EMBL" id="GG657754">
    <property type="protein sequence ID" value="EFL28739.1"/>
    <property type="molecule type" value="Genomic_DNA"/>
</dbReference>
<dbReference type="PANTHER" id="PTHR43775">
    <property type="entry name" value="FATTY ACID SYNTHASE"/>
    <property type="match status" value="1"/>
</dbReference>
<name>D9W7F9_9ACTN</name>
<dbReference type="InterPro" id="IPR014031">
    <property type="entry name" value="Ketoacyl_synth_C"/>
</dbReference>
<evidence type="ECO:0000313" key="6">
    <source>
        <dbReference type="Proteomes" id="UP000003963"/>
    </source>
</evidence>
<dbReference type="AlphaFoldDB" id="D9W7F9"/>
<dbReference type="SUPFAM" id="SSF53901">
    <property type="entry name" value="Thiolase-like"/>
    <property type="match status" value="1"/>
</dbReference>
<dbReference type="Pfam" id="PF02801">
    <property type="entry name" value="Ketoacyl-synt_C"/>
    <property type="match status" value="1"/>
</dbReference>
<proteinExistence type="predicted"/>
<evidence type="ECO:0000256" key="1">
    <source>
        <dbReference type="ARBA" id="ARBA00022679"/>
    </source>
</evidence>
<dbReference type="InterPro" id="IPR016039">
    <property type="entry name" value="Thiolase-like"/>
</dbReference>
<sequence>MKSNIGHTQAAEGVAGVIKMVMAMRHGLLPASLHIDEPSPHVDWTAGEVRLLTEPVPWTQAERPAPARLYRPSASPAPTPT</sequence>
<dbReference type="PANTHER" id="PTHR43775:SF51">
    <property type="entry name" value="INACTIVE PHENOLPHTHIOCEROL SYNTHESIS POLYKETIDE SYNTHASE TYPE I PKS1-RELATED"/>
    <property type="match status" value="1"/>
</dbReference>
<evidence type="ECO:0000256" key="3">
    <source>
        <dbReference type="SAM" id="MobiDB-lite"/>
    </source>
</evidence>
<dbReference type="Proteomes" id="UP000003963">
    <property type="component" value="Unassembled WGS sequence"/>
</dbReference>
<feature type="domain" description="Beta-ketoacyl synthase C-terminal" evidence="4">
    <location>
        <begin position="1"/>
        <end position="35"/>
    </location>
</feature>
<evidence type="ECO:0000313" key="5">
    <source>
        <dbReference type="EMBL" id="EFL28739.1"/>
    </source>
</evidence>
<evidence type="ECO:0000259" key="4">
    <source>
        <dbReference type="Pfam" id="PF02801"/>
    </source>
</evidence>
<dbReference type="Gene3D" id="3.40.47.10">
    <property type="match status" value="1"/>
</dbReference>
<dbReference type="GO" id="GO:0006633">
    <property type="term" value="P:fatty acid biosynthetic process"/>
    <property type="evidence" value="ECO:0007669"/>
    <property type="project" value="TreeGrafter"/>
</dbReference>
<dbReference type="GO" id="GO:0004312">
    <property type="term" value="F:fatty acid synthase activity"/>
    <property type="evidence" value="ECO:0007669"/>
    <property type="project" value="TreeGrafter"/>
</dbReference>
<dbReference type="InterPro" id="IPR050091">
    <property type="entry name" value="PKS_NRPS_Biosynth_Enz"/>
</dbReference>
<reference evidence="5 6" key="1">
    <citation type="submission" date="2009-02" db="EMBL/GenBank/DDBJ databases">
        <title>Annotation of Streptomyces hygroscopicus strain ATCC 53653.</title>
        <authorList>
            <consortium name="The Broad Institute Genome Sequencing Platform"/>
            <consortium name="Broad Institute Microbial Sequencing Center"/>
            <person name="Fischbach M."/>
            <person name="Godfrey P."/>
            <person name="Ward D."/>
            <person name="Young S."/>
            <person name="Zeng Q."/>
            <person name="Koehrsen M."/>
            <person name="Alvarado L."/>
            <person name="Berlin A.M."/>
            <person name="Bochicchio J."/>
            <person name="Borenstein D."/>
            <person name="Chapman S.B."/>
            <person name="Chen Z."/>
            <person name="Engels R."/>
            <person name="Freedman E."/>
            <person name="Gellesch M."/>
            <person name="Goldberg J."/>
            <person name="Griggs A."/>
            <person name="Gujja S."/>
            <person name="Heilman E.R."/>
            <person name="Heiman D.I."/>
            <person name="Hepburn T.A."/>
            <person name="Howarth C."/>
            <person name="Jen D."/>
            <person name="Larson L."/>
            <person name="Lewis B."/>
            <person name="Mehta T."/>
            <person name="Park D."/>
            <person name="Pearson M."/>
            <person name="Richards J."/>
            <person name="Roberts A."/>
            <person name="Saif S."/>
            <person name="Shea T.D."/>
            <person name="Shenoy N."/>
            <person name="Sisk P."/>
            <person name="Stolte C."/>
            <person name="Sykes S.N."/>
            <person name="Thomson T."/>
            <person name="Walk T."/>
            <person name="White J."/>
            <person name="Yandava C."/>
            <person name="Straight P."/>
            <person name="Clardy J."/>
            <person name="Hung D."/>
            <person name="Kolter R."/>
            <person name="Mekalanos J."/>
            <person name="Walker S."/>
            <person name="Walsh C.T."/>
            <person name="Wieland-Brown L.C."/>
            <person name="Haas B."/>
            <person name="Nusbaum C."/>
            <person name="Birren B."/>
        </authorList>
    </citation>
    <scope>NUCLEOTIDE SEQUENCE [LARGE SCALE GENOMIC DNA]</scope>
    <source>
        <strain evidence="5 6">ATCC 53653</strain>
    </source>
</reference>
<dbReference type="STRING" id="457427.SSOG_08453"/>
<gene>
    <name evidence="5" type="ORF">SSOG_08453</name>
</gene>
<keyword evidence="6" id="KW-1185">Reference proteome</keyword>
<dbReference type="HOGENOM" id="CLU_2572393_0_0_11"/>
<protein>
    <submittedName>
        <fullName evidence="5">Modular polyketide synthase</fullName>
    </submittedName>
</protein>
<organism evidence="5 6">
    <name type="scientific">Streptomyces himastatinicus ATCC 53653</name>
    <dbReference type="NCBI Taxonomy" id="457427"/>
    <lineage>
        <taxon>Bacteria</taxon>
        <taxon>Bacillati</taxon>
        <taxon>Actinomycetota</taxon>
        <taxon>Actinomycetes</taxon>
        <taxon>Kitasatosporales</taxon>
        <taxon>Streptomycetaceae</taxon>
        <taxon>Streptomyces</taxon>
        <taxon>Streptomyces violaceusniger group</taxon>
    </lineage>
</organism>
<accession>D9W7F9</accession>
<keyword evidence="1" id="KW-0808">Transferase</keyword>
<evidence type="ECO:0000256" key="2">
    <source>
        <dbReference type="ARBA" id="ARBA00023268"/>
    </source>
</evidence>